<accession>A0A9E7JAH4</accession>
<protein>
    <submittedName>
        <fullName evidence="1">Uncharacterized protein</fullName>
    </submittedName>
</protein>
<organism evidence="1 2">
    <name type="scientific">Musa troglodytarum</name>
    <name type="common">fe'i banana</name>
    <dbReference type="NCBI Taxonomy" id="320322"/>
    <lineage>
        <taxon>Eukaryota</taxon>
        <taxon>Viridiplantae</taxon>
        <taxon>Streptophyta</taxon>
        <taxon>Embryophyta</taxon>
        <taxon>Tracheophyta</taxon>
        <taxon>Spermatophyta</taxon>
        <taxon>Magnoliopsida</taxon>
        <taxon>Liliopsida</taxon>
        <taxon>Zingiberales</taxon>
        <taxon>Musaceae</taxon>
        <taxon>Musa</taxon>
    </lineage>
</organism>
<keyword evidence="2" id="KW-1185">Reference proteome</keyword>
<name>A0A9E7JAH4_9LILI</name>
<dbReference type="EMBL" id="CP097502">
    <property type="protein sequence ID" value="URD73965.1"/>
    <property type="molecule type" value="Genomic_DNA"/>
</dbReference>
<dbReference type="Proteomes" id="UP001055439">
    <property type="component" value="Chromosome 1"/>
</dbReference>
<evidence type="ECO:0000313" key="1">
    <source>
        <dbReference type="EMBL" id="URD73965.1"/>
    </source>
</evidence>
<dbReference type="AlphaFoldDB" id="A0A9E7JAH4"/>
<gene>
    <name evidence="1" type="ORF">MUK42_35946</name>
</gene>
<sequence length="107" mass="11949">MSDMQQHVNALGPIVFLRSPLSSNLPFLSPFHKSATTNLCLKPKPTRSSPSLLHIASPWTISAAAFGFFWKSLAVAHWWRASIKGTKLTSAHKKPKNKRRQMKAVRA</sequence>
<evidence type="ECO:0000313" key="2">
    <source>
        <dbReference type="Proteomes" id="UP001055439"/>
    </source>
</evidence>
<reference evidence="1" key="1">
    <citation type="submission" date="2022-05" db="EMBL/GenBank/DDBJ databases">
        <title>The Musa troglodytarum L. genome provides insights into the mechanism of non-climacteric behaviour and enrichment of carotenoids.</title>
        <authorList>
            <person name="Wang J."/>
        </authorList>
    </citation>
    <scope>NUCLEOTIDE SEQUENCE</scope>
    <source>
        <tissue evidence="1">Leaf</tissue>
    </source>
</reference>
<proteinExistence type="predicted"/>